<dbReference type="eggNOG" id="COG0561">
    <property type="taxonomic scope" value="Bacteria"/>
</dbReference>
<dbReference type="NCBIfam" id="TIGR01484">
    <property type="entry name" value="HAD-SF-IIB"/>
    <property type="match status" value="1"/>
</dbReference>
<dbReference type="PANTHER" id="PTHR10000">
    <property type="entry name" value="PHOSPHOSERINE PHOSPHATASE"/>
    <property type="match status" value="1"/>
</dbReference>
<keyword evidence="2" id="KW-1185">Reference proteome</keyword>
<dbReference type="InterPro" id="IPR006379">
    <property type="entry name" value="HAD-SF_hydro_IIB"/>
</dbReference>
<dbReference type="RefSeq" id="WP_007744377.1">
    <property type="nucleotide sequence ID" value="NZ_CM001398.1"/>
</dbReference>
<dbReference type="Gene3D" id="3.40.50.1000">
    <property type="entry name" value="HAD superfamily/HAD-like"/>
    <property type="match status" value="1"/>
</dbReference>
<proteinExistence type="predicted"/>
<dbReference type="SFLD" id="SFLDG01140">
    <property type="entry name" value="C2.B:_Phosphomannomutase_and_P"/>
    <property type="match status" value="1"/>
</dbReference>
<comment type="caution">
    <text evidence="1">The sequence shown here is derived from an EMBL/GenBank/DDBJ whole genome shotgun (WGS) entry which is preliminary data.</text>
</comment>
<organism evidence="1 2">
    <name type="scientific">Oenococcus kitaharae DSM 17330</name>
    <dbReference type="NCBI Taxonomy" id="1045004"/>
    <lineage>
        <taxon>Bacteria</taxon>
        <taxon>Bacillati</taxon>
        <taxon>Bacillota</taxon>
        <taxon>Bacilli</taxon>
        <taxon>Lactobacillales</taxon>
        <taxon>Lactobacillaceae</taxon>
        <taxon>Oenococcus</taxon>
    </lineage>
</organism>
<evidence type="ECO:0000313" key="2">
    <source>
        <dbReference type="Proteomes" id="UP000004959"/>
    </source>
</evidence>
<dbReference type="OrthoDB" id="9814970at2"/>
<sequence>MTETGTIRLFASDMDGTLLDSHNHFNQKKMKQVVDLLRQQKKHFVLATGNQAMRINKFFSPFDPQGDVISMVAENGAYIQKGHQRLHQSVINPIKVRRIYDLLQVLDTKPTSAVFAGEGSSFAPDWQESVQNPKTQIFFAGTISDFYPNWQAIDSFYQITIPIDKISLNWKQDSGQQFLDMLENDPLLTGLRTPTSGFGAIDIVNAGADKATGLQRLANDLKIPAGQMAAFGDGLNDLEMLQYVGQPYIMPNSQAELKQYFDKSRLTAADNNHDGVLDTILAILSR</sequence>
<dbReference type="GO" id="GO:0016791">
    <property type="term" value="F:phosphatase activity"/>
    <property type="evidence" value="ECO:0007669"/>
    <property type="project" value="UniProtKB-ARBA"/>
</dbReference>
<evidence type="ECO:0000313" key="1">
    <source>
        <dbReference type="EMBL" id="EHN58239.1"/>
    </source>
</evidence>
<dbReference type="EMBL" id="AFVZ01000001">
    <property type="protein sequence ID" value="EHN58239.1"/>
    <property type="molecule type" value="Genomic_DNA"/>
</dbReference>
<dbReference type="Gene3D" id="3.30.1240.10">
    <property type="match status" value="1"/>
</dbReference>
<dbReference type="GO" id="GO:0000287">
    <property type="term" value="F:magnesium ion binding"/>
    <property type="evidence" value="ECO:0007669"/>
    <property type="project" value="TreeGrafter"/>
</dbReference>
<protein>
    <submittedName>
        <fullName evidence="1">Hydrolase (HAD superfamily)</fullName>
    </submittedName>
</protein>
<dbReference type="AlphaFoldDB" id="G9WER6"/>
<dbReference type="PATRIC" id="fig|1045004.4.peg.112"/>
<dbReference type="Proteomes" id="UP000004959">
    <property type="component" value="Chromosome"/>
</dbReference>
<accession>G9WER6</accession>
<dbReference type="InterPro" id="IPR023214">
    <property type="entry name" value="HAD_sf"/>
</dbReference>
<dbReference type="SUPFAM" id="SSF56784">
    <property type="entry name" value="HAD-like"/>
    <property type="match status" value="1"/>
</dbReference>
<dbReference type="PANTHER" id="PTHR10000:SF53">
    <property type="entry name" value="5-AMINO-6-(5-PHOSPHO-D-RIBITYLAMINO)URACIL PHOSPHATASE YBJI-RELATED"/>
    <property type="match status" value="1"/>
</dbReference>
<name>G9WER6_9LACO</name>
<dbReference type="SFLD" id="SFLDS00003">
    <property type="entry name" value="Haloacid_Dehalogenase"/>
    <property type="match status" value="1"/>
</dbReference>
<dbReference type="PROSITE" id="PS01229">
    <property type="entry name" value="COF_2"/>
    <property type="match status" value="1"/>
</dbReference>
<dbReference type="InterPro" id="IPR036412">
    <property type="entry name" value="HAD-like_sf"/>
</dbReference>
<reference evidence="1 2" key="1">
    <citation type="journal article" date="2012" name="PLoS ONE">
        <title>Functional divergence in the genus oenococcus as predicted by genome sequencing of the newly-described species, Oenococcus kitaharae.</title>
        <authorList>
            <person name="Borneman A.R."/>
            <person name="McCarthy J.M."/>
            <person name="Chambers P.J."/>
            <person name="Bartowsky E.J."/>
        </authorList>
    </citation>
    <scope>NUCLEOTIDE SEQUENCE [LARGE SCALE GENOMIC DNA]</scope>
    <source>
        <strain evidence="2">DSM17330</strain>
    </source>
</reference>
<keyword evidence="1" id="KW-0378">Hydrolase</keyword>
<dbReference type="Pfam" id="PF08282">
    <property type="entry name" value="Hydrolase_3"/>
    <property type="match status" value="1"/>
</dbReference>
<dbReference type="HOGENOM" id="CLU_044146_5_0_9"/>
<gene>
    <name evidence="1" type="ORF">OKIT_0110</name>
</gene>
<dbReference type="STRING" id="336988.NT96_03760"/>
<dbReference type="GO" id="GO:0005829">
    <property type="term" value="C:cytosol"/>
    <property type="evidence" value="ECO:0007669"/>
    <property type="project" value="TreeGrafter"/>
</dbReference>